<evidence type="ECO:0000256" key="1">
    <source>
        <dbReference type="ARBA" id="ARBA00004141"/>
    </source>
</evidence>
<evidence type="ECO:0000256" key="6">
    <source>
        <dbReference type="ARBA" id="ARBA00023136"/>
    </source>
</evidence>
<sequence>MKNSFFILPLSFFIHLITLNVGLYLFSHELYTDPINLLYYNLTWLICAYSFNIYAQNKFEKFTTKFPKLIKLIIIYGLCYFCLFAIRKITNYSIYHHLILFIGFAFLLILYKYLFYLARTRYRTKGGKYVKVIVIGRDLNLRKLRTIFDQPTLGYKYIGYFDDSPSTSATYLGETNDALKFAVDHKIDEIYCIASKFSKKEFMALMTFADNHLIKVKLIPDNKEIWTRSMSLQLYGSVPVLNMRESPLEMEYANIIKRMFDVVFSSLVIIFILSWLIPIIYIVMRIDSKGPLFFIQERHGANMQTFKCIKFRSMTPNKNADTEMAKKNDMRVTKLGKFMRKTNIDELPQFINVFMGDMSVVGPRPHMVLHTKEFEALVNKYLVRHFVKPGITGLAQVRGYRGEIEKKSDLLNRVRLDIFYLEKWSPRLDILIIYYTILNVIRGEKKAY</sequence>
<dbReference type="Proteomes" id="UP000192360">
    <property type="component" value="Unassembled WGS sequence"/>
</dbReference>
<evidence type="ECO:0000256" key="5">
    <source>
        <dbReference type="ARBA" id="ARBA00022989"/>
    </source>
</evidence>
<gene>
    <name evidence="9" type="ORF">SAMN05660703_2153</name>
</gene>
<dbReference type="GO" id="GO:0016780">
    <property type="term" value="F:phosphotransferase activity, for other substituted phosphate groups"/>
    <property type="evidence" value="ECO:0007669"/>
    <property type="project" value="TreeGrafter"/>
</dbReference>
<evidence type="ECO:0000256" key="3">
    <source>
        <dbReference type="ARBA" id="ARBA00022679"/>
    </source>
</evidence>
<feature type="domain" description="Bacterial sugar transferase" evidence="8">
    <location>
        <begin position="257"/>
        <end position="441"/>
    </location>
</feature>
<feature type="transmembrane region" description="Helical" evidence="7">
    <location>
        <begin position="69"/>
        <end position="86"/>
    </location>
</feature>
<proteinExistence type="inferred from homology"/>
<dbReference type="InterPro" id="IPR003362">
    <property type="entry name" value="Bact_transf"/>
</dbReference>
<dbReference type="NCBIfam" id="TIGR03025">
    <property type="entry name" value="EPS_sugtrans"/>
    <property type="match status" value="1"/>
</dbReference>
<evidence type="ECO:0000259" key="8">
    <source>
        <dbReference type="Pfam" id="PF02397"/>
    </source>
</evidence>
<evidence type="ECO:0000256" key="4">
    <source>
        <dbReference type="ARBA" id="ARBA00022692"/>
    </source>
</evidence>
<evidence type="ECO:0000256" key="2">
    <source>
        <dbReference type="ARBA" id="ARBA00006464"/>
    </source>
</evidence>
<feature type="transmembrane region" description="Helical" evidence="7">
    <location>
        <begin position="38"/>
        <end position="57"/>
    </location>
</feature>
<organism evidence="9 10">
    <name type="scientific">Cellulophaga tyrosinoxydans</name>
    <dbReference type="NCBI Taxonomy" id="504486"/>
    <lineage>
        <taxon>Bacteria</taxon>
        <taxon>Pseudomonadati</taxon>
        <taxon>Bacteroidota</taxon>
        <taxon>Flavobacteriia</taxon>
        <taxon>Flavobacteriales</taxon>
        <taxon>Flavobacteriaceae</taxon>
        <taxon>Cellulophaga</taxon>
    </lineage>
</organism>
<accession>A0A1W2AR96</accession>
<evidence type="ECO:0000256" key="7">
    <source>
        <dbReference type="SAM" id="Phobius"/>
    </source>
</evidence>
<reference evidence="9 10" key="1">
    <citation type="submission" date="2017-04" db="EMBL/GenBank/DDBJ databases">
        <authorList>
            <person name="Afonso C.L."/>
            <person name="Miller P.J."/>
            <person name="Scott M.A."/>
            <person name="Spackman E."/>
            <person name="Goraichik I."/>
            <person name="Dimitrov K.M."/>
            <person name="Suarez D.L."/>
            <person name="Swayne D.E."/>
        </authorList>
    </citation>
    <scope>NUCLEOTIDE SEQUENCE [LARGE SCALE GENOMIC DNA]</scope>
    <source>
        <strain evidence="9 10">DSM 21164</strain>
    </source>
</reference>
<feature type="transmembrane region" description="Helical" evidence="7">
    <location>
        <begin position="262"/>
        <end position="284"/>
    </location>
</feature>
<dbReference type="OrthoDB" id="9808602at2"/>
<dbReference type="PANTHER" id="PTHR30576">
    <property type="entry name" value="COLANIC BIOSYNTHESIS UDP-GLUCOSE LIPID CARRIER TRANSFERASE"/>
    <property type="match status" value="1"/>
</dbReference>
<evidence type="ECO:0000313" key="10">
    <source>
        <dbReference type="Proteomes" id="UP000192360"/>
    </source>
</evidence>
<protein>
    <submittedName>
        <fullName evidence="9">Putative colanic acid biosysnthesis UDP-glucose lipid carrier transferase</fullName>
    </submittedName>
</protein>
<feature type="transmembrane region" description="Helical" evidence="7">
    <location>
        <begin position="98"/>
        <end position="118"/>
    </location>
</feature>
<dbReference type="GO" id="GO:0016020">
    <property type="term" value="C:membrane"/>
    <property type="evidence" value="ECO:0007669"/>
    <property type="project" value="UniProtKB-SubCell"/>
</dbReference>
<dbReference type="InterPro" id="IPR017475">
    <property type="entry name" value="EPS_sugar_tfrase"/>
</dbReference>
<keyword evidence="4 7" id="KW-0812">Transmembrane</keyword>
<dbReference type="EMBL" id="FWXO01000003">
    <property type="protein sequence ID" value="SMC62961.1"/>
    <property type="molecule type" value="Genomic_DNA"/>
</dbReference>
<comment type="similarity">
    <text evidence="2">Belongs to the bacterial sugar transferase family.</text>
</comment>
<feature type="transmembrane region" description="Helical" evidence="7">
    <location>
        <begin position="7"/>
        <end position="26"/>
    </location>
</feature>
<dbReference type="PANTHER" id="PTHR30576:SF0">
    <property type="entry name" value="UNDECAPRENYL-PHOSPHATE N-ACETYLGALACTOSAMINYL 1-PHOSPHATE TRANSFERASE-RELATED"/>
    <property type="match status" value="1"/>
</dbReference>
<dbReference type="Pfam" id="PF13727">
    <property type="entry name" value="CoA_binding_3"/>
    <property type="match status" value="1"/>
</dbReference>
<keyword evidence="5 7" id="KW-1133">Transmembrane helix</keyword>
<keyword evidence="6 7" id="KW-0472">Membrane</keyword>
<name>A0A1W2AR96_9FLAO</name>
<dbReference type="Gene3D" id="3.40.50.720">
    <property type="entry name" value="NAD(P)-binding Rossmann-like Domain"/>
    <property type="match status" value="1"/>
</dbReference>
<keyword evidence="3 9" id="KW-0808">Transferase</keyword>
<comment type="subcellular location">
    <subcellularLocation>
        <location evidence="1">Membrane</location>
        <topology evidence="1">Multi-pass membrane protein</topology>
    </subcellularLocation>
</comment>
<keyword evidence="10" id="KW-1185">Reference proteome</keyword>
<dbReference type="AlphaFoldDB" id="A0A1W2AR96"/>
<dbReference type="RefSeq" id="WP_084061487.1">
    <property type="nucleotide sequence ID" value="NZ_FWXO01000003.1"/>
</dbReference>
<dbReference type="STRING" id="504486.SAMN05660703_2153"/>
<evidence type="ECO:0000313" key="9">
    <source>
        <dbReference type="EMBL" id="SMC62961.1"/>
    </source>
</evidence>
<dbReference type="Pfam" id="PF02397">
    <property type="entry name" value="Bac_transf"/>
    <property type="match status" value="1"/>
</dbReference>